<organism evidence="3 4">
    <name type="scientific">Psilocybe cyanescens</name>
    <dbReference type="NCBI Taxonomy" id="93625"/>
    <lineage>
        <taxon>Eukaryota</taxon>
        <taxon>Fungi</taxon>
        <taxon>Dikarya</taxon>
        <taxon>Basidiomycota</taxon>
        <taxon>Agaricomycotina</taxon>
        <taxon>Agaricomycetes</taxon>
        <taxon>Agaricomycetidae</taxon>
        <taxon>Agaricales</taxon>
        <taxon>Agaricineae</taxon>
        <taxon>Strophariaceae</taxon>
        <taxon>Psilocybe</taxon>
    </lineage>
</organism>
<name>A0A409X492_PSICY</name>
<dbReference type="Gene3D" id="1.10.510.10">
    <property type="entry name" value="Transferase(Phosphotransferase) domain 1"/>
    <property type="match status" value="1"/>
</dbReference>
<feature type="domain" description="Protein kinase" evidence="2">
    <location>
        <begin position="267"/>
        <end position="631"/>
    </location>
</feature>
<dbReference type="PANTHER" id="PTHR38248:SF2">
    <property type="entry name" value="FUNK1 11"/>
    <property type="match status" value="1"/>
</dbReference>
<feature type="compositionally biased region" description="Basic and acidic residues" evidence="1">
    <location>
        <begin position="730"/>
        <end position="739"/>
    </location>
</feature>
<dbReference type="Proteomes" id="UP000283269">
    <property type="component" value="Unassembled WGS sequence"/>
</dbReference>
<dbReference type="PANTHER" id="PTHR38248">
    <property type="entry name" value="FUNK1 6"/>
    <property type="match status" value="1"/>
</dbReference>
<protein>
    <recommendedName>
        <fullName evidence="2">Protein kinase domain-containing protein</fullName>
    </recommendedName>
</protein>
<dbReference type="EMBL" id="NHYD01002687">
    <property type="protein sequence ID" value="PPQ85560.1"/>
    <property type="molecule type" value="Genomic_DNA"/>
</dbReference>
<dbReference type="InterPro" id="IPR000719">
    <property type="entry name" value="Prot_kinase_dom"/>
</dbReference>
<dbReference type="InParanoid" id="A0A409X492"/>
<sequence>MEQDFATCDVDNFMAAYLPFIPSNEDVINCIEMKLKPAGLMTKTEDSVFTNFQTTPVADCAASDFEDCTENDTYSPLEDIAAAVGTFNPSGRPRNTYRYSKMPRKTSISPEVDSEVYNEVDACFMLDQALTADGCRSSLVTAVPIAFSVSRTCEDRLQNNEKILSANVQIMNDDVRRMFKFGITIEAYEVTLWYYSRSHCAMSQPFNFIQNPELLISVFMSFLFATESELGYDPMIQLENDGRYIYQFPDGEHSSVFYRTVHLISGYPSSRITGRMCRVWLVEAYNPATREAGAQAVLKDVSLDASAKIEREIQSAIFEDIEAFWNTELSLNSPQLNDIKAQHCDLVNSGEYRKLFLDIITDYVGPTSKPITLDSEPKDEYCTSSAIVDRKQYRVIFKEVCRSVGDLETLGEGIDVIQQAHTALQLLYCAGWVHRDISEGNILAHRTNIDGSPTSWQAKLVDLEYAKKFPPPDDYKAAADPKTGTPYFMPTEVLANHYLFVPTLEPSKAVRGMFTKAHRSTGVKPVKPIVVHNFQHDLESLWWLILWLITSHIKYQPNEDWQGPTTLKDAINFCQQWATPIFQNVDYLSEARRRCFTFSFREKLSGFFPTNIADCVGSLDLLRDFMLSAYVDREEQGSLRNKESYAQIHKHFGFFFSDIQEEPEWREYFLTMTPAPDPSGDTNPLISPPEAGASLLAAPYKVKAKRGPDQNPNLEEQGHTGGSQGVSRGPDSKKFRQGR</sequence>
<dbReference type="PROSITE" id="PS50011">
    <property type="entry name" value="PROTEIN_KINASE_DOM"/>
    <property type="match status" value="1"/>
</dbReference>
<dbReference type="GO" id="GO:0005524">
    <property type="term" value="F:ATP binding"/>
    <property type="evidence" value="ECO:0007669"/>
    <property type="project" value="InterPro"/>
</dbReference>
<feature type="region of interest" description="Disordered" evidence="1">
    <location>
        <begin position="697"/>
        <end position="739"/>
    </location>
</feature>
<accession>A0A409X492</accession>
<dbReference type="InterPro" id="IPR011009">
    <property type="entry name" value="Kinase-like_dom_sf"/>
</dbReference>
<comment type="caution">
    <text evidence="3">The sequence shown here is derived from an EMBL/GenBank/DDBJ whole genome shotgun (WGS) entry which is preliminary data.</text>
</comment>
<dbReference type="AlphaFoldDB" id="A0A409X492"/>
<dbReference type="Pfam" id="PF17667">
    <property type="entry name" value="Pkinase_fungal"/>
    <property type="match status" value="1"/>
</dbReference>
<evidence type="ECO:0000256" key="1">
    <source>
        <dbReference type="SAM" id="MobiDB-lite"/>
    </source>
</evidence>
<dbReference type="SUPFAM" id="SSF56112">
    <property type="entry name" value="Protein kinase-like (PK-like)"/>
    <property type="match status" value="1"/>
</dbReference>
<reference evidence="3 4" key="1">
    <citation type="journal article" date="2018" name="Evol. Lett.">
        <title>Horizontal gene cluster transfer increased hallucinogenic mushroom diversity.</title>
        <authorList>
            <person name="Reynolds H.T."/>
            <person name="Vijayakumar V."/>
            <person name="Gluck-Thaler E."/>
            <person name="Korotkin H.B."/>
            <person name="Matheny P.B."/>
            <person name="Slot J.C."/>
        </authorList>
    </citation>
    <scope>NUCLEOTIDE SEQUENCE [LARGE SCALE GENOMIC DNA]</scope>
    <source>
        <strain evidence="3 4">2631</strain>
    </source>
</reference>
<evidence type="ECO:0000313" key="4">
    <source>
        <dbReference type="Proteomes" id="UP000283269"/>
    </source>
</evidence>
<dbReference type="GO" id="GO:0004672">
    <property type="term" value="F:protein kinase activity"/>
    <property type="evidence" value="ECO:0007669"/>
    <property type="project" value="InterPro"/>
</dbReference>
<dbReference type="OrthoDB" id="3271139at2759"/>
<keyword evidence="4" id="KW-1185">Reference proteome</keyword>
<dbReference type="InterPro" id="IPR040976">
    <property type="entry name" value="Pkinase_fungal"/>
</dbReference>
<evidence type="ECO:0000313" key="3">
    <source>
        <dbReference type="EMBL" id="PPQ85560.1"/>
    </source>
</evidence>
<evidence type="ECO:0000259" key="2">
    <source>
        <dbReference type="PROSITE" id="PS50011"/>
    </source>
</evidence>
<gene>
    <name evidence="3" type="ORF">CVT25_006730</name>
</gene>
<proteinExistence type="predicted"/>